<dbReference type="GO" id="GO:0004735">
    <property type="term" value="F:pyrroline-5-carboxylate reductase activity"/>
    <property type="evidence" value="ECO:0007669"/>
    <property type="project" value="UniProtKB-UniRule"/>
</dbReference>
<comment type="pathway">
    <text evidence="4">Amino-acid biosynthesis; L-proline biosynthesis; L-proline from L-glutamate 5-semialdehyde: step 1/1.</text>
</comment>
<dbReference type="NCBIfam" id="TIGR00112">
    <property type="entry name" value="proC"/>
    <property type="match status" value="1"/>
</dbReference>
<dbReference type="HAMAP" id="MF_01925">
    <property type="entry name" value="P5C_reductase"/>
    <property type="match status" value="1"/>
</dbReference>
<dbReference type="SUPFAM" id="SSF48179">
    <property type="entry name" value="6-phosphogluconate dehydrogenase C-terminal domain-like"/>
    <property type="match status" value="1"/>
</dbReference>
<evidence type="ECO:0000256" key="2">
    <source>
        <dbReference type="ARBA" id="ARBA00022857"/>
    </source>
</evidence>
<comment type="catalytic activity">
    <reaction evidence="4">
        <text>L-proline + NADP(+) = (S)-1-pyrroline-5-carboxylate + NADPH + 2 H(+)</text>
        <dbReference type="Rhea" id="RHEA:14109"/>
        <dbReference type="ChEBI" id="CHEBI:15378"/>
        <dbReference type="ChEBI" id="CHEBI:17388"/>
        <dbReference type="ChEBI" id="CHEBI:57783"/>
        <dbReference type="ChEBI" id="CHEBI:58349"/>
        <dbReference type="ChEBI" id="CHEBI:60039"/>
        <dbReference type="EC" id="1.5.1.2"/>
    </reaction>
</comment>
<dbReference type="PANTHER" id="PTHR11645">
    <property type="entry name" value="PYRROLINE-5-CARBOXYLATE REDUCTASE"/>
    <property type="match status" value="1"/>
</dbReference>
<dbReference type="Proteomes" id="UP000321062">
    <property type="component" value="Chromosome"/>
</dbReference>
<dbReference type="PANTHER" id="PTHR11645:SF0">
    <property type="entry name" value="PYRROLINE-5-CARBOXYLATE REDUCTASE 3"/>
    <property type="match status" value="1"/>
</dbReference>
<evidence type="ECO:0000313" key="9">
    <source>
        <dbReference type="EMBL" id="QEE22821.1"/>
    </source>
</evidence>
<evidence type="ECO:0000313" key="10">
    <source>
        <dbReference type="Proteomes" id="UP000321062"/>
    </source>
</evidence>
<evidence type="ECO:0000256" key="4">
    <source>
        <dbReference type="HAMAP-Rule" id="MF_01925"/>
    </source>
</evidence>
<comment type="similarity">
    <text evidence="1 4">Belongs to the pyrroline-5-carboxylate reductase family.</text>
</comment>
<feature type="domain" description="Pyrroline-5-carboxylate reductase dimerisation" evidence="8">
    <location>
        <begin position="148"/>
        <end position="254"/>
    </location>
</feature>
<keyword evidence="4" id="KW-0641">Proline biosynthesis</keyword>
<dbReference type="InterPro" id="IPR008927">
    <property type="entry name" value="6-PGluconate_DH-like_C_sf"/>
</dbReference>
<dbReference type="Gene3D" id="1.10.3730.10">
    <property type="entry name" value="ProC C-terminal domain-like"/>
    <property type="match status" value="1"/>
</dbReference>
<keyword evidence="10" id="KW-1185">Reference proteome</keyword>
<evidence type="ECO:0000256" key="3">
    <source>
        <dbReference type="ARBA" id="ARBA00023002"/>
    </source>
</evidence>
<dbReference type="AlphaFoldDB" id="A0A5B9DTN3"/>
<feature type="domain" description="Pyrroline-5-carboxylate reductase catalytic N-terminal" evidence="7">
    <location>
        <begin position="1"/>
        <end position="85"/>
    </location>
</feature>
<evidence type="ECO:0000259" key="7">
    <source>
        <dbReference type="Pfam" id="PF03807"/>
    </source>
</evidence>
<dbReference type="SUPFAM" id="SSF51735">
    <property type="entry name" value="NAD(P)-binding Rossmann-fold domains"/>
    <property type="match status" value="1"/>
</dbReference>
<evidence type="ECO:0000256" key="1">
    <source>
        <dbReference type="ARBA" id="ARBA00005525"/>
    </source>
</evidence>
<evidence type="ECO:0000256" key="6">
    <source>
        <dbReference type="PIRSR" id="PIRSR000193-1"/>
    </source>
</evidence>
<keyword evidence="3 4" id="KW-0560">Oxidoreductase</keyword>
<protein>
    <recommendedName>
        <fullName evidence="4 5">Pyrroline-5-carboxylate reductase</fullName>
        <shortName evidence="4">P5C reductase</shortName>
        <shortName evidence="4">P5CR</shortName>
        <ecNumber evidence="4 5">1.5.1.2</ecNumber>
    </recommendedName>
    <alternativeName>
        <fullName evidence="4">PCA reductase</fullName>
    </alternativeName>
</protein>
<dbReference type="InterPro" id="IPR000304">
    <property type="entry name" value="Pyrroline-COOH_reductase"/>
</dbReference>
<dbReference type="UniPathway" id="UPA00098">
    <property type="reaction ID" value="UER00361"/>
</dbReference>
<dbReference type="InterPro" id="IPR029036">
    <property type="entry name" value="P5CR_dimer"/>
</dbReference>
<reference evidence="9 10" key="1">
    <citation type="journal article" date="2015" name="Int. J. Syst. Evol. Microbiol.">
        <title>Youhaiella tibetensis gen. nov., sp. nov., isolated from subsurface sediment.</title>
        <authorList>
            <person name="Wang Y.X."/>
            <person name="Huang F.Q."/>
            <person name="Nogi Y."/>
            <person name="Pang S.J."/>
            <person name="Wang P.K."/>
            <person name="Lv J."/>
        </authorList>
    </citation>
    <scope>NUCLEOTIDE SEQUENCE [LARGE SCALE GENOMIC DNA]</scope>
    <source>
        <strain evidence="10">fig4</strain>
    </source>
</reference>
<comment type="subcellular location">
    <subcellularLocation>
        <location evidence="4">Cytoplasm</location>
    </subcellularLocation>
</comment>
<sequence>MGLALARGWLAAGLEPKNLVLVDPNPGEHTITFAVKTGASLVPNAGGIAPAVLVLAVKPQIIGEVMAQLRPVVGAQTLVVSIAAGISIAQIATGLGTDRVVRTMPNTPAQIGKGVTGAVAGSDVGADDRQTANALLKAAGQVTWFDDETALDAVTAVSGSGPAYVFNLVEALAAAGVAQGLPEEQAMMLARQTVIGAAYLLEAEPTISAGTLRENVTSPKGTTAAALEVLMGAEGFGPLLDRAVTAARKRSEELGRG</sequence>
<feature type="binding site" evidence="6">
    <location>
        <begin position="56"/>
        <end position="59"/>
    </location>
    <ligand>
        <name>NADP(+)</name>
        <dbReference type="ChEBI" id="CHEBI:58349"/>
    </ligand>
</feature>
<dbReference type="PIRSF" id="PIRSF000193">
    <property type="entry name" value="Pyrrol-5-carb_rd"/>
    <property type="match status" value="1"/>
</dbReference>
<dbReference type="InterPro" id="IPR036291">
    <property type="entry name" value="NAD(P)-bd_dom_sf"/>
</dbReference>
<evidence type="ECO:0000256" key="5">
    <source>
        <dbReference type="NCBIfam" id="TIGR00112"/>
    </source>
</evidence>
<proteinExistence type="inferred from homology"/>
<dbReference type="GO" id="GO:0005737">
    <property type="term" value="C:cytoplasm"/>
    <property type="evidence" value="ECO:0007669"/>
    <property type="project" value="UniProtKB-SubCell"/>
</dbReference>
<dbReference type="Pfam" id="PF03807">
    <property type="entry name" value="F420_oxidored"/>
    <property type="match status" value="1"/>
</dbReference>
<evidence type="ECO:0000259" key="8">
    <source>
        <dbReference type="Pfam" id="PF14748"/>
    </source>
</evidence>
<dbReference type="EC" id="1.5.1.2" evidence="4 5"/>
<organism evidence="9 10">
    <name type="scientific">Paradevosia tibetensis</name>
    <dbReference type="NCBI Taxonomy" id="1447062"/>
    <lineage>
        <taxon>Bacteria</taxon>
        <taxon>Pseudomonadati</taxon>
        <taxon>Pseudomonadota</taxon>
        <taxon>Alphaproteobacteria</taxon>
        <taxon>Hyphomicrobiales</taxon>
        <taxon>Devosiaceae</taxon>
        <taxon>Paradevosia</taxon>
    </lineage>
</organism>
<keyword evidence="4" id="KW-0963">Cytoplasm</keyword>
<accession>A0A5B9DTN3</accession>
<keyword evidence="2 4" id="KW-0521">NADP</keyword>
<dbReference type="Gene3D" id="3.40.50.720">
    <property type="entry name" value="NAD(P)-binding Rossmann-like Domain"/>
    <property type="match status" value="1"/>
</dbReference>
<dbReference type="EMBL" id="CP041690">
    <property type="protein sequence ID" value="QEE22821.1"/>
    <property type="molecule type" value="Genomic_DNA"/>
</dbReference>
<name>A0A5B9DTN3_9HYPH</name>
<dbReference type="Pfam" id="PF14748">
    <property type="entry name" value="P5CR_dimer"/>
    <property type="match status" value="1"/>
</dbReference>
<dbReference type="KEGG" id="yti:FNA67_15975"/>
<gene>
    <name evidence="4" type="primary">proC</name>
    <name evidence="9" type="ORF">FNA67_15975</name>
</gene>
<dbReference type="OrthoDB" id="9805754at2"/>
<dbReference type="GO" id="GO:0055129">
    <property type="term" value="P:L-proline biosynthetic process"/>
    <property type="evidence" value="ECO:0007669"/>
    <property type="project" value="UniProtKB-UniRule"/>
</dbReference>
<dbReference type="InterPro" id="IPR028939">
    <property type="entry name" value="P5C_Rdtase_cat_N"/>
</dbReference>
<keyword evidence="4" id="KW-0028">Amino-acid biosynthesis</keyword>
<comment type="catalytic activity">
    <reaction evidence="4">
        <text>L-proline + NAD(+) = (S)-1-pyrroline-5-carboxylate + NADH + 2 H(+)</text>
        <dbReference type="Rhea" id="RHEA:14105"/>
        <dbReference type="ChEBI" id="CHEBI:15378"/>
        <dbReference type="ChEBI" id="CHEBI:17388"/>
        <dbReference type="ChEBI" id="CHEBI:57540"/>
        <dbReference type="ChEBI" id="CHEBI:57945"/>
        <dbReference type="ChEBI" id="CHEBI:60039"/>
        <dbReference type="EC" id="1.5.1.2"/>
    </reaction>
</comment>
<comment type="function">
    <text evidence="4">Catalyzes the reduction of 1-pyrroline-5-carboxylate (PCA) to L-proline.</text>
</comment>
<dbReference type="FunFam" id="1.10.3730.10:FF:000001">
    <property type="entry name" value="Pyrroline-5-carboxylate reductase"/>
    <property type="match status" value="1"/>
</dbReference>